<dbReference type="PANTHER" id="PTHR42899:SF1">
    <property type="entry name" value="SPERMATOGENESIS-ASSOCIATED PROTEIN 20"/>
    <property type="match status" value="1"/>
</dbReference>
<dbReference type="InterPro" id="IPR024705">
    <property type="entry name" value="Ssp411"/>
</dbReference>
<reference evidence="3" key="1">
    <citation type="journal article" date="2021" name="Proc. Natl. Acad. Sci. U.S.A.">
        <title>Three genomes in the algal genus Volvox reveal the fate of a haploid sex-determining region after a transition to homothallism.</title>
        <authorList>
            <person name="Yamamoto K."/>
            <person name="Hamaji T."/>
            <person name="Kawai-Toyooka H."/>
            <person name="Matsuzaki R."/>
            <person name="Takahashi F."/>
            <person name="Nishimura Y."/>
            <person name="Kawachi M."/>
            <person name="Noguchi H."/>
            <person name="Minakuchi Y."/>
            <person name="Umen J.G."/>
            <person name="Toyoda A."/>
            <person name="Nozaki H."/>
        </authorList>
    </citation>
    <scope>NUCLEOTIDE SEQUENCE</scope>
    <source>
        <strain evidence="3">NIES-3780</strain>
    </source>
</reference>
<dbReference type="AlphaFoldDB" id="A0A8J4BFQ7"/>
<dbReference type="Gene3D" id="1.50.10.10">
    <property type="match status" value="1"/>
</dbReference>
<dbReference type="SUPFAM" id="SSF52833">
    <property type="entry name" value="Thioredoxin-like"/>
    <property type="match status" value="1"/>
</dbReference>
<feature type="domain" description="Spermatogenesis-associated protein 20-like TRX" evidence="2">
    <location>
        <begin position="245"/>
        <end position="411"/>
    </location>
</feature>
<dbReference type="GO" id="GO:0009507">
    <property type="term" value="C:chloroplast"/>
    <property type="evidence" value="ECO:0007669"/>
    <property type="project" value="TreeGrafter"/>
</dbReference>
<dbReference type="InterPro" id="IPR036249">
    <property type="entry name" value="Thioredoxin-like_sf"/>
</dbReference>
<proteinExistence type="predicted"/>
<dbReference type="InterPro" id="IPR008928">
    <property type="entry name" value="6-hairpin_glycosidase_sf"/>
</dbReference>
<dbReference type="PANTHER" id="PTHR42899">
    <property type="entry name" value="SPERMATOGENESIS-ASSOCIATED PROTEIN 20"/>
    <property type="match status" value="1"/>
</dbReference>
<evidence type="ECO:0000259" key="2">
    <source>
        <dbReference type="Pfam" id="PF03190"/>
    </source>
</evidence>
<protein>
    <recommendedName>
        <fullName evidence="2">Spermatogenesis-associated protein 20-like TRX domain-containing protein</fullName>
    </recommendedName>
</protein>
<name>A0A8J4BFQ7_9CHLO</name>
<feature type="region of interest" description="Disordered" evidence="1">
    <location>
        <begin position="595"/>
        <end position="640"/>
    </location>
</feature>
<dbReference type="InterPro" id="IPR012341">
    <property type="entry name" value="6hp_glycosidase-like_sf"/>
</dbReference>
<dbReference type="CDD" id="cd02955">
    <property type="entry name" value="SSP411"/>
    <property type="match status" value="1"/>
</dbReference>
<feature type="region of interest" description="Disordered" evidence="1">
    <location>
        <begin position="205"/>
        <end position="239"/>
    </location>
</feature>
<feature type="compositionally biased region" description="Low complexity" evidence="1">
    <location>
        <begin position="608"/>
        <end position="631"/>
    </location>
</feature>
<dbReference type="InterPro" id="IPR004879">
    <property type="entry name" value="Ssp411-like_TRX"/>
</dbReference>
<keyword evidence="4" id="KW-1185">Reference proteome</keyword>
<dbReference type="EMBL" id="BNCO01000041">
    <property type="protein sequence ID" value="GIL60679.1"/>
    <property type="molecule type" value="Genomic_DNA"/>
</dbReference>
<sequence length="1096" mass="117731">MPRLVRCLGAPSQPSESGGTSTPVRPGLSFVGSFQSTCIALSALVPDHNQRMSPAPGAAKTCAQLCAAATRNQYSSTSCAPWARTLARQQLHRYRYLASHSDDTLPWQATILSTRKSASPTSVLGTSSSPSAATGFVSCSDFGRQRVIVNASGSGLLDSSTFGFISTTSHCLPTPLLRSRCLRPGQSEGATSSFILQNRRLARPSLPNAGGMPDHSDRPHPSAGAAVDSPVPGSGHGEEHLHLHTNRLISEQSPYLLQHANNPVDWYPWGEEAFARSRLEDKPIFLSVGYATCHWCHVMERESFENEEIAELLNKDFISIKVDREERPDVDRVYMAYVQAVSGSGGWPMSVWLTPALEPFYGGTYYPPKDRFAQGRLAVPGFSTVLRRIASLWQTNRQDLKDKASSTLAQLTEALTEAAAAPAGPSESPDGAAGAAGPTCGAALTPALASAAVDACAHDLARRYDAEFGGFGGAPKFPRPCEINLLLRAASRQLDQGDPLAARRLRSIALHSLTAMASGGMYDQLGGGFHRYSVDELWHVPHFEKMLYDNPQLVASYLAAFQLTGDKQYALVARGVLDYLLRDMISYEGGLYSAEDADSEDPHSYTTAAGSSSSSSSSSSSRNSGSSSASSRGGGAHHHGERKEGAFYVWDHSEVVSVLGPELGPFFCLVYGIDEEGNCNRSFRSDPHSEFEGKNVPYVATQPEVAAARLGLPYAGDAAEAARRLAAARERLHLARAARPRPSLDDKIVTAWNGMAIGAFALASRALVSEPQVERLFPSEGRPPGAYLDVAQRVASFVRHHLWDPAAGGGAGRLRRSFCRGPSAVQGFADDYSALISGLLDLYECGGGREWLEWAMQLQAVQDQLFWDSQSGGYFSTADPASSDADPSIRIRIKDDYDGAEPTASSIAATNLLRLADMVPERPSPSSYGGEAAAAPEGPLMPYDEAAQRTLAAFAARLTQSPLAAPHMCSAAHMLSKRPVRQVIVAGPAAASDTAALLDAVHAPYCPDKVVLVLDPTDPRDMEFWRARNPPAHDMVTTHFAKAQEPREAIPATAFICQNYTCQAPTIDPVRVRQLLTQQATPGSAQPLLQHFDVKL</sequence>
<evidence type="ECO:0000313" key="4">
    <source>
        <dbReference type="Proteomes" id="UP000747399"/>
    </source>
</evidence>
<accession>A0A8J4BFQ7</accession>
<comment type="caution">
    <text evidence="3">The sequence shown here is derived from an EMBL/GenBank/DDBJ whole genome shotgun (WGS) entry which is preliminary data.</text>
</comment>
<dbReference type="Pfam" id="PF03190">
    <property type="entry name" value="Thioredox_DsbH"/>
    <property type="match status" value="1"/>
</dbReference>
<organism evidence="3 4">
    <name type="scientific">Volvox africanus</name>
    <dbReference type="NCBI Taxonomy" id="51714"/>
    <lineage>
        <taxon>Eukaryota</taxon>
        <taxon>Viridiplantae</taxon>
        <taxon>Chlorophyta</taxon>
        <taxon>core chlorophytes</taxon>
        <taxon>Chlorophyceae</taxon>
        <taxon>CS clade</taxon>
        <taxon>Chlamydomonadales</taxon>
        <taxon>Volvocaceae</taxon>
        <taxon>Volvox</taxon>
    </lineage>
</organism>
<dbReference type="Gene3D" id="3.40.30.10">
    <property type="entry name" value="Glutaredoxin"/>
    <property type="match status" value="1"/>
</dbReference>
<gene>
    <name evidence="3" type="ORF">Vafri_15211</name>
</gene>
<dbReference type="GO" id="GO:0005975">
    <property type="term" value="P:carbohydrate metabolic process"/>
    <property type="evidence" value="ECO:0007669"/>
    <property type="project" value="InterPro"/>
</dbReference>
<evidence type="ECO:0000313" key="3">
    <source>
        <dbReference type="EMBL" id="GIL60679.1"/>
    </source>
</evidence>
<evidence type="ECO:0000256" key="1">
    <source>
        <dbReference type="SAM" id="MobiDB-lite"/>
    </source>
</evidence>
<dbReference type="SUPFAM" id="SSF48208">
    <property type="entry name" value="Six-hairpin glycosidases"/>
    <property type="match status" value="1"/>
</dbReference>
<dbReference type="Proteomes" id="UP000747399">
    <property type="component" value="Unassembled WGS sequence"/>
</dbReference>